<dbReference type="InterPro" id="IPR042177">
    <property type="entry name" value="Cell/Rod_1"/>
</dbReference>
<gene>
    <name evidence="8" type="primary">mreC</name>
    <name evidence="8" type="ORF">V3330_04810</name>
</gene>
<sequence>MVGGRGGVGANISGQAALTARLMLYSLLAVVLMAMDHRGQYVPKLRGMASYLVEPVYHLVEWPVQALRGAFGFFQTTQTLRGENQRLEEELLRKRAGLQKLASLREENERLRALLDGSQTLRDDYQFAELLSVDLDPFAHKVVIDRGTNAGVTVGQAVIDGHGVMGQVEDSKKHFATVRLISDPNHALPVQINRTGLRTVAFGTGDTGRLRLPSVPREADVREGDLIVTSGLGDRFPGGYPVAEIVRIDRREGQMFAAVEARPLAALDRGREVLLIRTVAESDHEVADKAGSTEAPAGTSDATQSGAEGAVAGQPDSGSAADGSDTNDVVTEPESAEEGAGP</sequence>
<accession>A0AAW9R7B1</accession>
<dbReference type="InterPro" id="IPR055342">
    <property type="entry name" value="MreC_beta-barrel_core"/>
</dbReference>
<dbReference type="Pfam" id="PF04085">
    <property type="entry name" value="MreC"/>
    <property type="match status" value="1"/>
</dbReference>
<evidence type="ECO:0000256" key="3">
    <source>
        <dbReference type="ARBA" id="ARBA00022960"/>
    </source>
</evidence>
<dbReference type="Gene3D" id="2.40.10.340">
    <property type="entry name" value="Rod shape-determining protein MreC, domain 1"/>
    <property type="match status" value="1"/>
</dbReference>
<feature type="coiled-coil region" evidence="5">
    <location>
        <begin position="94"/>
        <end position="121"/>
    </location>
</feature>
<evidence type="ECO:0000256" key="5">
    <source>
        <dbReference type="SAM" id="Coils"/>
    </source>
</evidence>
<comment type="caution">
    <text evidence="8">The sequence shown here is derived from an EMBL/GenBank/DDBJ whole genome shotgun (WGS) entry which is preliminary data.</text>
</comment>
<proteinExistence type="inferred from homology"/>
<dbReference type="RefSeq" id="WP_354694261.1">
    <property type="nucleotide sequence ID" value="NZ_JAZHOG010000003.1"/>
</dbReference>
<dbReference type="NCBIfam" id="TIGR00219">
    <property type="entry name" value="mreC"/>
    <property type="match status" value="1"/>
</dbReference>
<protein>
    <recommendedName>
        <fullName evidence="2">Cell shape-determining protein MreC</fullName>
    </recommendedName>
    <alternativeName>
        <fullName evidence="4">Cell shape protein MreC</fullName>
    </alternativeName>
</protein>
<evidence type="ECO:0000313" key="8">
    <source>
        <dbReference type="EMBL" id="MEJ8566935.1"/>
    </source>
</evidence>
<evidence type="ECO:0000259" key="7">
    <source>
        <dbReference type="Pfam" id="PF04085"/>
    </source>
</evidence>
<dbReference type="PANTHER" id="PTHR34138">
    <property type="entry name" value="CELL SHAPE-DETERMINING PROTEIN MREC"/>
    <property type="match status" value="1"/>
</dbReference>
<feature type="region of interest" description="Disordered" evidence="6">
    <location>
        <begin position="284"/>
        <end position="342"/>
    </location>
</feature>
<keyword evidence="3" id="KW-0133">Cell shape</keyword>
<comment type="similarity">
    <text evidence="1">Belongs to the MreC family.</text>
</comment>
<evidence type="ECO:0000256" key="6">
    <source>
        <dbReference type="SAM" id="MobiDB-lite"/>
    </source>
</evidence>
<evidence type="ECO:0000256" key="2">
    <source>
        <dbReference type="ARBA" id="ARBA00013855"/>
    </source>
</evidence>
<dbReference type="Gene3D" id="2.40.10.350">
    <property type="entry name" value="Rod shape-determining protein MreC, domain 2"/>
    <property type="match status" value="1"/>
</dbReference>
<dbReference type="Proteomes" id="UP001359886">
    <property type="component" value="Unassembled WGS sequence"/>
</dbReference>
<keyword evidence="9" id="KW-1185">Reference proteome</keyword>
<keyword evidence="5" id="KW-0175">Coiled coil</keyword>
<evidence type="ECO:0000256" key="4">
    <source>
        <dbReference type="ARBA" id="ARBA00032089"/>
    </source>
</evidence>
<dbReference type="GO" id="GO:0005886">
    <property type="term" value="C:plasma membrane"/>
    <property type="evidence" value="ECO:0007669"/>
    <property type="project" value="TreeGrafter"/>
</dbReference>
<reference evidence="8 9" key="1">
    <citation type="submission" date="2024-02" db="EMBL/GenBank/DDBJ databases">
        <title>A novel Wenzhouxiangellaceae bacterium, isolated from coastal sediments.</title>
        <authorList>
            <person name="Du Z.-J."/>
            <person name="Ye Y.-Q."/>
            <person name="Zhang X.-Y."/>
        </authorList>
    </citation>
    <scope>NUCLEOTIDE SEQUENCE [LARGE SCALE GENOMIC DNA]</scope>
    <source>
        <strain evidence="8 9">CH-27</strain>
    </source>
</reference>
<evidence type="ECO:0000313" key="9">
    <source>
        <dbReference type="Proteomes" id="UP001359886"/>
    </source>
</evidence>
<feature type="domain" description="Rod shape-determining protein MreC beta-barrel core" evidence="7">
    <location>
        <begin position="132"/>
        <end position="276"/>
    </location>
</feature>
<dbReference type="InterPro" id="IPR042175">
    <property type="entry name" value="Cell/Rod_MreC_2"/>
</dbReference>
<dbReference type="PANTHER" id="PTHR34138:SF1">
    <property type="entry name" value="CELL SHAPE-DETERMINING PROTEIN MREC"/>
    <property type="match status" value="1"/>
</dbReference>
<organism evidence="8 9">
    <name type="scientific">Elongatibacter sediminis</name>
    <dbReference type="NCBI Taxonomy" id="3119006"/>
    <lineage>
        <taxon>Bacteria</taxon>
        <taxon>Pseudomonadati</taxon>
        <taxon>Pseudomonadota</taxon>
        <taxon>Gammaproteobacteria</taxon>
        <taxon>Chromatiales</taxon>
        <taxon>Wenzhouxiangellaceae</taxon>
        <taxon>Elongatibacter</taxon>
    </lineage>
</organism>
<name>A0AAW9R7B1_9GAMM</name>
<dbReference type="InterPro" id="IPR007221">
    <property type="entry name" value="MreC"/>
</dbReference>
<evidence type="ECO:0000256" key="1">
    <source>
        <dbReference type="ARBA" id="ARBA00009369"/>
    </source>
</evidence>
<dbReference type="EMBL" id="JAZHOG010000003">
    <property type="protein sequence ID" value="MEJ8566935.1"/>
    <property type="molecule type" value="Genomic_DNA"/>
</dbReference>
<dbReference type="GO" id="GO:0008360">
    <property type="term" value="P:regulation of cell shape"/>
    <property type="evidence" value="ECO:0007669"/>
    <property type="project" value="UniProtKB-KW"/>
</dbReference>
<dbReference type="AlphaFoldDB" id="A0AAW9R7B1"/>